<dbReference type="SUPFAM" id="SSF46689">
    <property type="entry name" value="Homeodomain-like"/>
    <property type="match status" value="1"/>
</dbReference>
<reference evidence="7 8" key="1">
    <citation type="journal article" date="2020" name="Int. J. Syst. Evol. Microbiol.">
        <title>Reclassification of Streptomyces castelarensis and Streptomyces sporoclivatus as later heterotypic synonyms of Streptomyces antimycoticus.</title>
        <authorList>
            <person name="Komaki H."/>
            <person name="Tamura T."/>
        </authorList>
    </citation>
    <scope>NUCLEOTIDE SEQUENCE [LARGE SCALE GENOMIC DNA]</scope>
    <source>
        <strain evidence="7 8">NBRC 13459</strain>
    </source>
</reference>
<dbReference type="Proteomes" id="UP000301309">
    <property type="component" value="Unassembled WGS sequence"/>
</dbReference>
<evidence type="ECO:0000256" key="4">
    <source>
        <dbReference type="PROSITE-ProRule" id="PRU00335"/>
    </source>
</evidence>
<evidence type="ECO:0000313" key="8">
    <source>
        <dbReference type="Proteomes" id="UP000301309"/>
    </source>
</evidence>
<dbReference type="InterPro" id="IPR009057">
    <property type="entry name" value="Homeodomain-like_sf"/>
</dbReference>
<dbReference type="PANTHER" id="PTHR30055">
    <property type="entry name" value="HTH-TYPE TRANSCRIPTIONAL REGULATOR RUTR"/>
    <property type="match status" value="1"/>
</dbReference>
<dbReference type="PANTHER" id="PTHR30055:SF148">
    <property type="entry name" value="TETR-FAMILY TRANSCRIPTIONAL REGULATOR"/>
    <property type="match status" value="1"/>
</dbReference>
<dbReference type="GO" id="GO:0000976">
    <property type="term" value="F:transcription cis-regulatory region binding"/>
    <property type="evidence" value="ECO:0007669"/>
    <property type="project" value="TreeGrafter"/>
</dbReference>
<evidence type="ECO:0000256" key="3">
    <source>
        <dbReference type="ARBA" id="ARBA00023163"/>
    </source>
</evidence>
<protein>
    <submittedName>
        <fullName evidence="7">TetR family transcriptional regulator</fullName>
    </submittedName>
</protein>
<evidence type="ECO:0000256" key="5">
    <source>
        <dbReference type="SAM" id="MobiDB-lite"/>
    </source>
</evidence>
<dbReference type="SUPFAM" id="SSF48498">
    <property type="entry name" value="Tetracyclin repressor-like, C-terminal domain"/>
    <property type="match status" value="1"/>
</dbReference>
<dbReference type="InterPro" id="IPR036271">
    <property type="entry name" value="Tet_transcr_reg_TetR-rel_C_sf"/>
</dbReference>
<evidence type="ECO:0000313" key="7">
    <source>
        <dbReference type="EMBL" id="GDY55522.1"/>
    </source>
</evidence>
<dbReference type="PRINTS" id="PR00455">
    <property type="entry name" value="HTHTETR"/>
</dbReference>
<dbReference type="Gene3D" id="1.10.357.10">
    <property type="entry name" value="Tetracycline Repressor, domain 2"/>
    <property type="match status" value="1"/>
</dbReference>
<comment type="caution">
    <text evidence="7">The sequence shown here is derived from an EMBL/GenBank/DDBJ whole genome shotgun (WGS) entry which is preliminary data.</text>
</comment>
<dbReference type="GO" id="GO:0003700">
    <property type="term" value="F:DNA-binding transcription factor activity"/>
    <property type="evidence" value="ECO:0007669"/>
    <property type="project" value="TreeGrafter"/>
</dbReference>
<sequence>MTLDRPRRPRSARAHDAVLTATSALMREDGITAITIDRIAARSGVSTATIYKHWPCKAAIIAEAFGRDTAEVVALPDTGRPIDDLVTYATDLLTHYTSSEGALFAQLLAACATEPQAAPYFHEFFLMPRRAAVEPFWDRAAEAGLTRPGVDAAAATDVLLGALVFRLMSGHGSLSPDEVRKLVDHALHGLLAPAPADPASTGTQPHGRRLRT</sequence>
<feature type="region of interest" description="Disordered" evidence="5">
    <location>
        <begin position="193"/>
        <end position="212"/>
    </location>
</feature>
<keyword evidence="3" id="KW-0804">Transcription</keyword>
<dbReference type="InterPro" id="IPR011075">
    <property type="entry name" value="TetR_C"/>
</dbReference>
<gene>
    <name evidence="7" type="ORF">SVIO_061450</name>
</gene>
<dbReference type="InterPro" id="IPR050109">
    <property type="entry name" value="HTH-type_TetR-like_transc_reg"/>
</dbReference>
<feature type="domain" description="HTH tetR-type" evidence="6">
    <location>
        <begin position="12"/>
        <end position="72"/>
    </location>
</feature>
<dbReference type="Gene3D" id="1.10.10.60">
    <property type="entry name" value="Homeodomain-like"/>
    <property type="match status" value="1"/>
</dbReference>
<keyword evidence="1" id="KW-0805">Transcription regulation</keyword>
<dbReference type="Pfam" id="PF16859">
    <property type="entry name" value="TetR_C_11"/>
    <property type="match status" value="1"/>
</dbReference>
<dbReference type="RefSeq" id="WP_344591644.1">
    <property type="nucleotide sequence ID" value="NZ_BAAASO010000004.1"/>
</dbReference>
<accession>A0A4D4L342</accession>
<dbReference type="AlphaFoldDB" id="A0A4D4L342"/>
<keyword evidence="8" id="KW-1185">Reference proteome</keyword>
<dbReference type="EMBL" id="BJHW01000001">
    <property type="protein sequence ID" value="GDY55522.1"/>
    <property type="molecule type" value="Genomic_DNA"/>
</dbReference>
<name>A0A4D4L342_STRVO</name>
<feature type="DNA-binding region" description="H-T-H motif" evidence="4">
    <location>
        <begin position="35"/>
        <end position="54"/>
    </location>
</feature>
<dbReference type="Pfam" id="PF00440">
    <property type="entry name" value="TetR_N"/>
    <property type="match status" value="1"/>
</dbReference>
<organism evidence="7 8">
    <name type="scientific">Streptomyces violaceusniger</name>
    <dbReference type="NCBI Taxonomy" id="68280"/>
    <lineage>
        <taxon>Bacteria</taxon>
        <taxon>Bacillati</taxon>
        <taxon>Actinomycetota</taxon>
        <taxon>Actinomycetes</taxon>
        <taxon>Kitasatosporales</taxon>
        <taxon>Streptomycetaceae</taxon>
        <taxon>Streptomyces</taxon>
        <taxon>Streptomyces violaceusniger group</taxon>
    </lineage>
</organism>
<evidence type="ECO:0000259" key="6">
    <source>
        <dbReference type="PROSITE" id="PS50977"/>
    </source>
</evidence>
<proteinExistence type="predicted"/>
<dbReference type="PROSITE" id="PS50977">
    <property type="entry name" value="HTH_TETR_2"/>
    <property type="match status" value="1"/>
</dbReference>
<evidence type="ECO:0000256" key="2">
    <source>
        <dbReference type="ARBA" id="ARBA00023125"/>
    </source>
</evidence>
<keyword evidence="2 4" id="KW-0238">DNA-binding</keyword>
<evidence type="ECO:0000256" key="1">
    <source>
        <dbReference type="ARBA" id="ARBA00023015"/>
    </source>
</evidence>
<dbReference type="InterPro" id="IPR001647">
    <property type="entry name" value="HTH_TetR"/>
</dbReference>